<evidence type="ECO:0000256" key="1">
    <source>
        <dbReference type="SAM" id="MobiDB-lite"/>
    </source>
</evidence>
<accession>A0A8K0D6S4</accession>
<evidence type="ECO:0000313" key="2">
    <source>
        <dbReference type="EMBL" id="KAF2900473.1"/>
    </source>
</evidence>
<feature type="compositionally biased region" description="Polar residues" evidence="1">
    <location>
        <begin position="1"/>
        <end position="12"/>
    </location>
</feature>
<proteinExistence type="predicted"/>
<dbReference type="EMBL" id="VTPC01002178">
    <property type="protein sequence ID" value="KAF2900473.1"/>
    <property type="molecule type" value="Genomic_DNA"/>
</dbReference>
<organism evidence="2 3">
    <name type="scientific">Ignelater luminosus</name>
    <name type="common">Cucubano</name>
    <name type="synonym">Pyrophorus luminosus</name>
    <dbReference type="NCBI Taxonomy" id="2038154"/>
    <lineage>
        <taxon>Eukaryota</taxon>
        <taxon>Metazoa</taxon>
        <taxon>Ecdysozoa</taxon>
        <taxon>Arthropoda</taxon>
        <taxon>Hexapoda</taxon>
        <taxon>Insecta</taxon>
        <taxon>Pterygota</taxon>
        <taxon>Neoptera</taxon>
        <taxon>Endopterygota</taxon>
        <taxon>Coleoptera</taxon>
        <taxon>Polyphaga</taxon>
        <taxon>Elateriformia</taxon>
        <taxon>Elateroidea</taxon>
        <taxon>Elateridae</taxon>
        <taxon>Agrypninae</taxon>
        <taxon>Pyrophorini</taxon>
        <taxon>Ignelater</taxon>
    </lineage>
</organism>
<name>A0A8K0D6S4_IGNLU</name>
<dbReference type="Proteomes" id="UP000801492">
    <property type="component" value="Unassembled WGS sequence"/>
</dbReference>
<evidence type="ECO:0000313" key="3">
    <source>
        <dbReference type="Proteomes" id="UP000801492"/>
    </source>
</evidence>
<comment type="caution">
    <text evidence="2">The sequence shown here is derived from an EMBL/GenBank/DDBJ whole genome shotgun (WGS) entry which is preliminary data.</text>
</comment>
<protein>
    <submittedName>
        <fullName evidence="2">Uncharacterized protein</fullName>
    </submittedName>
</protein>
<sequence length="175" mass="19716">MSGCDSGSTMVTDSPGLGGTAQSLRPPSRRPSSGQSLVPSWWYFSGYVYLVGSAFQPPKNLDKDMIGIYLRWLQTGYFNTPSFYQGLILRYKCEETSIFQSDSEILPVIGSTIAAARKEDKNMLHLYRIENGCILQENRVIIPRSLQTKILKELRCAHFGENEIHDSELSLLEMN</sequence>
<dbReference type="AlphaFoldDB" id="A0A8K0D6S4"/>
<feature type="region of interest" description="Disordered" evidence="1">
    <location>
        <begin position="1"/>
        <end position="35"/>
    </location>
</feature>
<reference evidence="2" key="1">
    <citation type="submission" date="2019-08" db="EMBL/GenBank/DDBJ databases">
        <title>The genome of the North American firefly Photinus pyralis.</title>
        <authorList>
            <consortium name="Photinus pyralis genome working group"/>
            <person name="Fallon T.R."/>
            <person name="Sander Lower S.E."/>
            <person name="Weng J.-K."/>
        </authorList>
    </citation>
    <scope>NUCLEOTIDE SEQUENCE</scope>
    <source>
        <strain evidence="2">TRF0915ILg1</strain>
        <tissue evidence="2">Whole body</tissue>
    </source>
</reference>
<gene>
    <name evidence="2" type="ORF">ILUMI_05713</name>
</gene>
<keyword evidence="3" id="KW-1185">Reference proteome</keyword>